<name>A0A0A9A0Y5_ARUDO</name>
<organism evidence="1">
    <name type="scientific">Arundo donax</name>
    <name type="common">Giant reed</name>
    <name type="synonym">Donax arundinaceus</name>
    <dbReference type="NCBI Taxonomy" id="35708"/>
    <lineage>
        <taxon>Eukaryota</taxon>
        <taxon>Viridiplantae</taxon>
        <taxon>Streptophyta</taxon>
        <taxon>Embryophyta</taxon>
        <taxon>Tracheophyta</taxon>
        <taxon>Spermatophyta</taxon>
        <taxon>Magnoliopsida</taxon>
        <taxon>Liliopsida</taxon>
        <taxon>Poales</taxon>
        <taxon>Poaceae</taxon>
        <taxon>PACMAD clade</taxon>
        <taxon>Arundinoideae</taxon>
        <taxon>Arundineae</taxon>
        <taxon>Arundo</taxon>
    </lineage>
</organism>
<dbReference type="AlphaFoldDB" id="A0A0A9A0Y5"/>
<evidence type="ECO:0000313" key="1">
    <source>
        <dbReference type="EMBL" id="JAD40702.1"/>
    </source>
</evidence>
<protein>
    <submittedName>
        <fullName evidence="1">Uncharacterized protein</fullName>
    </submittedName>
</protein>
<accession>A0A0A9A0Y5</accession>
<dbReference type="EMBL" id="GBRH01257193">
    <property type="protein sequence ID" value="JAD40702.1"/>
    <property type="molecule type" value="Transcribed_RNA"/>
</dbReference>
<reference evidence="1" key="1">
    <citation type="submission" date="2014-09" db="EMBL/GenBank/DDBJ databases">
        <authorList>
            <person name="Magalhaes I.L.F."/>
            <person name="Oliveira U."/>
            <person name="Santos F.R."/>
            <person name="Vidigal T.H.D.A."/>
            <person name="Brescovit A.D."/>
            <person name="Santos A.J."/>
        </authorList>
    </citation>
    <scope>NUCLEOTIDE SEQUENCE</scope>
    <source>
        <tissue evidence="1">Shoot tissue taken approximately 20 cm above the soil surface</tissue>
    </source>
</reference>
<reference evidence="1" key="2">
    <citation type="journal article" date="2015" name="Data Brief">
        <title>Shoot transcriptome of the giant reed, Arundo donax.</title>
        <authorList>
            <person name="Barrero R.A."/>
            <person name="Guerrero F.D."/>
            <person name="Moolhuijzen P."/>
            <person name="Goolsby J.A."/>
            <person name="Tidwell J."/>
            <person name="Bellgard S.E."/>
            <person name="Bellgard M.I."/>
        </authorList>
    </citation>
    <scope>NUCLEOTIDE SEQUENCE</scope>
    <source>
        <tissue evidence="1">Shoot tissue taken approximately 20 cm above the soil surface</tissue>
    </source>
</reference>
<sequence length="47" mass="5414">MIIFILSHIVKTFHTTTMFFNPLSHVPISKSSYHKCISTGTINFMLE</sequence>
<proteinExistence type="predicted"/>